<sequence>MVLLFLYKNYYNLYMELGLKHLKKIISQIDNDFKMSIHKIFGG</sequence>
<dbReference type="EMBL" id="CP006721">
    <property type="protein sequence ID" value="AGX45011.1"/>
    <property type="molecule type" value="Genomic_DNA"/>
</dbReference>
<organism evidence="1 2">
    <name type="scientific">Clostridium saccharobutylicum DSM 13864</name>
    <dbReference type="NCBI Taxonomy" id="1345695"/>
    <lineage>
        <taxon>Bacteria</taxon>
        <taxon>Bacillati</taxon>
        <taxon>Bacillota</taxon>
        <taxon>Clostridia</taxon>
        <taxon>Eubacteriales</taxon>
        <taxon>Clostridiaceae</taxon>
        <taxon>Clostridium</taxon>
    </lineage>
</organism>
<evidence type="ECO:0000313" key="2">
    <source>
        <dbReference type="Proteomes" id="UP000017118"/>
    </source>
</evidence>
<proteinExistence type="predicted"/>
<gene>
    <name evidence="1" type="ORF">CLSA_c40510</name>
</gene>
<keyword evidence="2" id="KW-1185">Reference proteome</keyword>
<name>U5MZC3_CLOSA</name>
<dbReference type="HOGENOM" id="CLU_3231898_0_0_9"/>
<protein>
    <submittedName>
        <fullName evidence="1">Uncharacterized protein</fullName>
    </submittedName>
</protein>
<dbReference type="Proteomes" id="UP000017118">
    <property type="component" value="Chromosome"/>
</dbReference>
<reference evidence="1 2" key="1">
    <citation type="journal article" date="2013" name="Genome Announc.">
        <title>Complete Genome Sequence of the Solvent Producer Clostridium saccharobutylicum NCP262 (DSM 13864).</title>
        <authorList>
            <person name="Poehlein A."/>
            <person name="Hartwich K."/>
            <person name="Krabben P."/>
            <person name="Ehrenreich A."/>
            <person name="Liebl W."/>
            <person name="Durre P."/>
            <person name="Gottschalk G."/>
            <person name="Daniel R."/>
        </authorList>
    </citation>
    <scope>NUCLEOTIDE SEQUENCE [LARGE SCALE GENOMIC DNA]</scope>
    <source>
        <strain evidence="1">DSM 13864</strain>
    </source>
</reference>
<dbReference type="AlphaFoldDB" id="U5MZC3"/>
<dbReference type="PATRIC" id="fig|1345695.3.peg.4038"/>
<evidence type="ECO:0000313" key="1">
    <source>
        <dbReference type="EMBL" id="AGX45011.1"/>
    </source>
</evidence>
<dbReference type="KEGG" id="csb:CLSA_c40510"/>
<accession>U5MZC3</accession>